<dbReference type="Proteomes" id="UP000177625">
    <property type="component" value="Unassembled WGS sequence"/>
</dbReference>
<evidence type="ECO:0000256" key="3">
    <source>
        <dbReference type="ARBA" id="ARBA00012180"/>
    </source>
</evidence>
<evidence type="ECO:0000256" key="2">
    <source>
        <dbReference type="ARBA" id="ARBA00005300"/>
    </source>
</evidence>
<dbReference type="PROSITE" id="PS50879">
    <property type="entry name" value="RNASE_H_1"/>
    <property type="match status" value="1"/>
</dbReference>
<dbReference type="GO" id="GO:0046872">
    <property type="term" value="F:metal ion binding"/>
    <property type="evidence" value="ECO:0007669"/>
    <property type="project" value="UniProtKB-KW"/>
</dbReference>
<dbReference type="SUPFAM" id="SSF53098">
    <property type="entry name" value="Ribonuclease H-like"/>
    <property type="match status" value="1"/>
</dbReference>
<accession>A0A1E1MPC8</accession>
<dbReference type="InterPro" id="IPR002156">
    <property type="entry name" value="RNaseH_domain"/>
</dbReference>
<feature type="domain" description="RNase H type-1" evidence="8">
    <location>
        <begin position="69"/>
        <end position="250"/>
    </location>
</feature>
<keyword evidence="5" id="KW-0479">Metal-binding</keyword>
<dbReference type="InterPro" id="IPR036397">
    <property type="entry name" value="RNaseH_sf"/>
</dbReference>
<dbReference type="AlphaFoldDB" id="A0A1E1MPC8"/>
<name>A0A1E1MPC8_RHYSE</name>
<dbReference type="EC" id="3.1.26.4" evidence="3"/>
<dbReference type="InterPro" id="IPR050092">
    <property type="entry name" value="RNase_H"/>
</dbReference>
<evidence type="ECO:0000256" key="6">
    <source>
        <dbReference type="ARBA" id="ARBA00022759"/>
    </source>
</evidence>
<evidence type="ECO:0000256" key="4">
    <source>
        <dbReference type="ARBA" id="ARBA00022722"/>
    </source>
</evidence>
<proteinExistence type="inferred from homology"/>
<comment type="similarity">
    <text evidence="2">Belongs to the RNase H family.</text>
</comment>
<keyword evidence="7" id="KW-0378">Hydrolase</keyword>
<comment type="catalytic activity">
    <reaction evidence="1">
        <text>Endonucleolytic cleavage to 5'-phosphomonoester.</text>
        <dbReference type="EC" id="3.1.26.4"/>
    </reaction>
</comment>
<evidence type="ECO:0000313" key="9">
    <source>
        <dbReference type="EMBL" id="CZT50595.1"/>
    </source>
</evidence>
<evidence type="ECO:0000259" key="8">
    <source>
        <dbReference type="PROSITE" id="PS50879"/>
    </source>
</evidence>
<dbReference type="PANTHER" id="PTHR10642">
    <property type="entry name" value="RIBONUCLEASE H1"/>
    <property type="match status" value="1"/>
</dbReference>
<sequence>MAMVLIDPKFGSLKNYHSLEIPDLSGNEKWIHHIPADPTYFPERYSAPGSSPRSLFKHQDGKPFTAHRDSHEVLVYTDGACPLNGQQGIRGGCAFVYLGSDDNPRPRNPPLGAYVIHGAYFFRLEDVGPDSFKYEPTSNRAELRAVVAALSHARTKMFSDDSGNHVEFSKLVIATDSTYVVDGATTWCKTWDFNGWLRSSGKPAKNQDLWKLLLERCRTLQKEKSQEIAYWHIPREENELAESVAKYAATRPPRLKFGVPLSGNMPIFIDPSQV</sequence>
<dbReference type="InterPro" id="IPR012337">
    <property type="entry name" value="RNaseH-like_sf"/>
</dbReference>
<evidence type="ECO:0000256" key="5">
    <source>
        <dbReference type="ARBA" id="ARBA00022723"/>
    </source>
</evidence>
<keyword evidence="10" id="KW-1185">Reference proteome</keyword>
<dbReference type="GO" id="GO:0004523">
    <property type="term" value="F:RNA-DNA hybrid ribonuclease activity"/>
    <property type="evidence" value="ECO:0007669"/>
    <property type="project" value="UniProtKB-EC"/>
</dbReference>
<dbReference type="Pfam" id="PF00075">
    <property type="entry name" value="RNase_H"/>
    <property type="match status" value="1"/>
</dbReference>
<protein>
    <recommendedName>
        <fullName evidence="3">ribonuclease H</fullName>
        <ecNumber evidence="3">3.1.26.4</ecNumber>
    </recommendedName>
</protein>
<dbReference type="GO" id="GO:0003676">
    <property type="term" value="F:nucleic acid binding"/>
    <property type="evidence" value="ECO:0007669"/>
    <property type="project" value="InterPro"/>
</dbReference>
<dbReference type="PANTHER" id="PTHR10642:SF26">
    <property type="entry name" value="RIBONUCLEASE H1"/>
    <property type="match status" value="1"/>
</dbReference>
<keyword evidence="4" id="KW-0540">Nuclease</keyword>
<dbReference type="EMBL" id="FJVC01000436">
    <property type="protein sequence ID" value="CZT50595.1"/>
    <property type="molecule type" value="Genomic_DNA"/>
</dbReference>
<gene>
    <name evidence="9" type="ORF">RSE6_11610</name>
</gene>
<evidence type="ECO:0000256" key="7">
    <source>
        <dbReference type="ARBA" id="ARBA00022801"/>
    </source>
</evidence>
<keyword evidence="6" id="KW-0255">Endonuclease</keyword>
<evidence type="ECO:0000256" key="1">
    <source>
        <dbReference type="ARBA" id="ARBA00000077"/>
    </source>
</evidence>
<dbReference type="CDD" id="cd13934">
    <property type="entry name" value="RNase_H_Dikarya_like"/>
    <property type="match status" value="1"/>
</dbReference>
<reference evidence="10" key="1">
    <citation type="submission" date="2016-03" db="EMBL/GenBank/DDBJ databases">
        <authorList>
            <person name="Guldener U."/>
        </authorList>
    </citation>
    <scope>NUCLEOTIDE SEQUENCE [LARGE SCALE GENOMIC DNA]</scope>
</reference>
<dbReference type="GO" id="GO:0043137">
    <property type="term" value="P:DNA replication, removal of RNA primer"/>
    <property type="evidence" value="ECO:0007669"/>
    <property type="project" value="TreeGrafter"/>
</dbReference>
<evidence type="ECO:0000313" key="10">
    <source>
        <dbReference type="Proteomes" id="UP000177625"/>
    </source>
</evidence>
<organism evidence="9 10">
    <name type="scientific">Rhynchosporium secalis</name>
    <name type="common">Barley scald fungus</name>
    <dbReference type="NCBI Taxonomy" id="38038"/>
    <lineage>
        <taxon>Eukaryota</taxon>
        <taxon>Fungi</taxon>
        <taxon>Dikarya</taxon>
        <taxon>Ascomycota</taxon>
        <taxon>Pezizomycotina</taxon>
        <taxon>Leotiomycetes</taxon>
        <taxon>Helotiales</taxon>
        <taxon>Ploettnerulaceae</taxon>
        <taxon>Rhynchosporium</taxon>
    </lineage>
</organism>
<dbReference type="Gene3D" id="3.30.420.10">
    <property type="entry name" value="Ribonuclease H-like superfamily/Ribonuclease H"/>
    <property type="match status" value="1"/>
</dbReference>